<dbReference type="InterPro" id="IPR020845">
    <property type="entry name" value="AMP-binding_CS"/>
</dbReference>
<dbReference type="AlphaFoldDB" id="A0A8B9M8P1"/>
<dbReference type="GO" id="GO:0031956">
    <property type="term" value="F:medium-chain fatty acid-CoA ligase activity"/>
    <property type="evidence" value="ECO:0007669"/>
    <property type="project" value="UniProtKB-EC"/>
</dbReference>
<keyword evidence="3" id="KW-0547">Nucleotide-binding</keyword>
<dbReference type="Ensembl" id="ENSANIT00000001844.1">
    <property type="protein sequence ID" value="ENSANIP00000001794.1"/>
    <property type="gene ID" value="ENSANIG00000001264.1"/>
</dbReference>
<evidence type="ECO:0000256" key="4">
    <source>
        <dbReference type="ARBA" id="ARBA00022832"/>
    </source>
</evidence>
<dbReference type="Proteomes" id="UP000694541">
    <property type="component" value="Unplaced"/>
</dbReference>
<accession>A0A8B9M8P1</accession>
<dbReference type="InterPro" id="IPR000873">
    <property type="entry name" value="AMP-dep_synth/lig_dom"/>
</dbReference>
<comment type="similarity">
    <text evidence="1">Belongs to the ATP-dependent AMP-binding enzyme family.</text>
</comment>
<proteinExistence type="inferred from homology"/>
<evidence type="ECO:0000259" key="9">
    <source>
        <dbReference type="Pfam" id="PF00501"/>
    </source>
</evidence>
<dbReference type="PANTHER" id="PTHR43605">
    <property type="entry name" value="ACYL-COENZYME A SYNTHETASE"/>
    <property type="match status" value="1"/>
</dbReference>
<name>A0A8B9M8P1_9AVES</name>
<evidence type="ECO:0000256" key="2">
    <source>
        <dbReference type="ARBA" id="ARBA00022598"/>
    </source>
</evidence>
<dbReference type="GO" id="GO:0004321">
    <property type="term" value="F:fatty-acyl-CoA synthase activity"/>
    <property type="evidence" value="ECO:0007669"/>
    <property type="project" value="TreeGrafter"/>
</dbReference>
<dbReference type="GO" id="GO:0006637">
    <property type="term" value="P:acyl-CoA metabolic process"/>
    <property type="evidence" value="ECO:0007669"/>
    <property type="project" value="TreeGrafter"/>
</dbReference>
<keyword evidence="5" id="KW-0067">ATP-binding</keyword>
<dbReference type="SUPFAM" id="SSF56801">
    <property type="entry name" value="Acetyl-CoA synthetase-like"/>
    <property type="match status" value="1"/>
</dbReference>
<keyword evidence="4" id="KW-0276">Fatty acid metabolism</keyword>
<keyword evidence="2" id="KW-0436">Ligase</keyword>
<sequence>MRFLLEFQMLQSPRSIQTLRRLFHQYHKTFSPLNFSDYEAISRCEQEVPEYFNFASDEQKGPSNPALFEELGFLSTKVANVLSGPRNLQRGDRVLVILPRFPELLASKNRCIITTDVLAPVVYLVASKCQFLKTKIIVSESSRAWAMFACQDPMAISFTSGSTGSPKMVELSDGSFGLGCWMNLIPSDVMWNMSDTAWLKAAIGRRFGLWFQGTCVFVHAMPQFDLRAILNTLCRYPVTTLCSAPAAYHMLVQRDLTRYAVKTLKHCLTRGEPLNLEVIAQWKILEHGSLKMGSFAFCHLPFLLQIIDENGGVLPPGKGGDIAIKMDAKQPFTFFSQYLDDPVKTAFTIRVKFCITGDIGSMDEDGNIWFMGRSDDVIISSEFVVKAFVVLSPSFKSQDPKKLACELQDCQESH</sequence>
<dbReference type="GO" id="GO:0006633">
    <property type="term" value="P:fatty acid biosynthetic process"/>
    <property type="evidence" value="ECO:0007669"/>
    <property type="project" value="TreeGrafter"/>
</dbReference>
<comment type="catalytic activity">
    <reaction evidence="8">
        <text>a medium-chain fatty acid + ATP + CoA = a medium-chain fatty acyl-CoA + AMP + diphosphate</text>
        <dbReference type="Rhea" id="RHEA:48340"/>
        <dbReference type="ChEBI" id="CHEBI:30616"/>
        <dbReference type="ChEBI" id="CHEBI:33019"/>
        <dbReference type="ChEBI" id="CHEBI:57287"/>
        <dbReference type="ChEBI" id="CHEBI:59558"/>
        <dbReference type="ChEBI" id="CHEBI:90546"/>
        <dbReference type="ChEBI" id="CHEBI:456215"/>
        <dbReference type="EC" id="6.2.1.2"/>
    </reaction>
    <physiologicalReaction direction="left-to-right" evidence="8">
        <dbReference type="Rhea" id="RHEA:48341"/>
    </physiologicalReaction>
</comment>
<reference evidence="10" key="1">
    <citation type="submission" date="2025-08" db="UniProtKB">
        <authorList>
            <consortium name="Ensembl"/>
        </authorList>
    </citation>
    <scope>IDENTIFICATION</scope>
</reference>
<dbReference type="Gene3D" id="3.40.50.12780">
    <property type="entry name" value="N-terminal domain of ligase-like"/>
    <property type="match status" value="1"/>
</dbReference>
<evidence type="ECO:0000313" key="10">
    <source>
        <dbReference type="Ensembl" id="ENSANIP00000001794.1"/>
    </source>
</evidence>
<evidence type="ECO:0000256" key="6">
    <source>
        <dbReference type="ARBA" id="ARBA00023098"/>
    </source>
</evidence>
<dbReference type="PANTHER" id="PTHR43605:SF6">
    <property type="entry name" value="ACYL-COENZYME A SYNTHETASE ACSM5, MITOCHONDRIAL"/>
    <property type="match status" value="1"/>
</dbReference>
<dbReference type="EC" id="6.2.1.2" evidence="7"/>
<evidence type="ECO:0000313" key="11">
    <source>
        <dbReference type="Proteomes" id="UP000694541"/>
    </source>
</evidence>
<dbReference type="GO" id="GO:0005524">
    <property type="term" value="F:ATP binding"/>
    <property type="evidence" value="ECO:0007669"/>
    <property type="project" value="UniProtKB-KW"/>
</dbReference>
<protein>
    <recommendedName>
        <fullName evidence="7">medium-chain acyl-CoA ligase</fullName>
        <ecNumber evidence="7">6.2.1.2</ecNumber>
    </recommendedName>
</protein>
<dbReference type="InterPro" id="IPR042099">
    <property type="entry name" value="ANL_N_sf"/>
</dbReference>
<keyword evidence="11" id="KW-1185">Reference proteome</keyword>
<evidence type="ECO:0000256" key="1">
    <source>
        <dbReference type="ARBA" id="ARBA00006432"/>
    </source>
</evidence>
<evidence type="ECO:0000256" key="3">
    <source>
        <dbReference type="ARBA" id="ARBA00022741"/>
    </source>
</evidence>
<dbReference type="InterPro" id="IPR051087">
    <property type="entry name" value="Mitochondrial_ACSM"/>
</dbReference>
<dbReference type="Pfam" id="PF00501">
    <property type="entry name" value="AMP-binding"/>
    <property type="match status" value="1"/>
</dbReference>
<keyword evidence="6" id="KW-0443">Lipid metabolism</keyword>
<evidence type="ECO:0000256" key="5">
    <source>
        <dbReference type="ARBA" id="ARBA00022840"/>
    </source>
</evidence>
<evidence type="ECO:0000256" key="7">
    <source>
        <dbReference type="ARBA" id="ARBA00039009"/>
    </source>
</evidence>
<organism evidence="10 11">
    <name type="scientific">Accipiter nisus</name>
    <name type="common">Eurasian sparrowhawk</name>
    <dbReference type="NCBI Taxonomy" id="211598"/>
    <lineage>
        <taxon>Eukaryota</taxon>
        <taxon>Metazoa</taxon>
        <taxon>Chordata</taxon>
        <taxon>Craniata</taxon>
        <taxon>Vertebrata</taxon>
        <taxon>Euteleostomi</taxon>
        <taxon>Archelosauria</taxon>
        <taxon>Archosauria</taxon>
        <taxon>Dinosauria</taxon>
        <taxon>Saurischia</taxon>
        <taxon>Theropoda</taxon>
        <taxon>Coelurosauria</taxon>
        <taxon>Aves</taxon>
        <taxon>Neognathae</taxon>
        <taxon>Neoaves</taxon>
        <taxon>Telluraves</taxon>
        <taxon>Accipitrimorphae</taxon>
        <taxon>Accipitriformes</taxon>
        <taxon>Accipitridae</taxon>
        <taxon>Accipitrinae</taxon>
        <taxon>Accipiter</taxon>
    </lineage>
</organism>
<reference evidence="10" key="2">
    <citation type="submission" date="2025-09" db="UniProtKB">
        <authorList>
            <consortium name="Ensembl"/>
        </authorList>
    </citation>
    <scope>IDENTIFICATION</scope>
</reference>
<evidence type="ECO:0000256" key="8">
    <source>
        <dbReference type="ARBA" id="ARBA00048477"/>
    </source>
</evidence>
<dbReference type="PROSITE" id="PS00455">
    <property type="entry name" value="AMP_BINDING"/>
    <property type="match status" value="1"/>
</dbReference>
<dbReference type="GO" id="GO:0005759">
    <property type="term" value="C:mitochondrial matrix"/>
    <property type="evidence" value="ECO:0007669"/>
    <property type="project" value="TreeGrafter"/>
</dbReference>
<feature type="domain" description="AMP-dependent synthetase/ligase" evidence="9">
    <location>
        <begin position="151"/>
        <end position="284"/>
    </location>
</feature>